<evidence type="ECO:0000313" key="4">
    <source>
        <dbReference type="Proteomes" id="UP001055712"/>
    </source>
</evidence>
<name>A0A9D4TML8_CHLVU</name>
<organism evidence="3 4">
    <name type="scientific">Chlorella vulgaris</name>
    <name type="common">Green alga</name>
    <dbReference type="NCBI Taxonomy" id="3077"/>
    <lineage>
        <taxon>Eukaryota</taxon>
        <taxon>Viridiplantae</taxon>
        <taxon>Chlorophyta</taxon>
        <taxon>core chlorophytes</taxon>
        <taxon>Trebouxiophyceae</taxon>
        <taxon>Chlorellales</taxon>
        <taxon>Chlorellaceae</taxon>
        <taxon>Chlorella clade</taxon>
        <taxon>Chlorella</taxon>
    </lineage>
</organism>
<dbReference type="AlphaFoldDB" id="A0A9D4TML8"/>
<keyword evidence="4" id="KW-1185">Reference proteome</keyword>
<accession>A0A9D4TML8</accession>
<reference evidence="3" key="1">
    <citation type="journal article" date="2019" name="Plant J.">
        <title>Chlorella vulgaris genome assembly and annotation reveals the molecular basis for metabolic acclimation to high light conditions.</title>
        <authorList>
            <person name="Cecchin M."/>
            <person name="Marcolungo L."/>
            <person name="Rossato M."/>
            <person name="Girolomoni L."/>
            <person name="Cosentino E."/>
            <person name="Cuine S."/>
            <person name="Li-Beisson Y."/>
            <person name="Delledonne M."/>
            <person name="Ballottari M."/>
        </authorList>
    </citation>
    <scope>NUCLEOTIDE SEQUENCE</scope>
    <source>
        <strain evidence="3">211/11P</strain>
    </source>
</reference>
<evidence type="ECO:0000256" key="2">
    <source>
        <dbReference type="SAM" id="MobiDB-lite"/>
    </source>
</evidence>
<sequence length="510" mass="54185">MLFTPCAWEPPWRLVASEAQAMLQTCVTVTAVDKSAPALMVVLVLGAALAEQHGACLAAGRTLRLPLQLRRRFLAGLLRHPTAQHAGGSFDFMGSRLSSRQRVCVSSGSGSGCWLFGGGTSSSSGVRGGGSAGSRPAAAQGGKGAGLTAAQGSRLCLPGVHSAAAARFVTLCSSDADAAEVMKQLASMQRFLGTLATKDDLDALKATVDAIEANAEATDAKYEDLKDDCQVMKKRLAATDRNVGAVAEGSVQQRRAMEESGLSVGQNIFITRGVVDNHAGFSATRSLVAEMIVRACSELKDPAQAAALLEKLQQLPPKAVDFAAEAALWAEVQTIVRNTKLSDWLKAYVHIMAQYSRFAAKQDAAALAAWLVKPSRMRVQPAFVLSVALSSGELRARLELDDTFELKWDFQGGPICPLLLRLRETKLSYRDFMEGAKQLQTAANVFGWTMEVANPGLLAEPGCRLQVEGIVTVAGSRPPPEMQEQYGSSSKGRLLPLKNLAGSSIRVTLA</sequence>
<dbReference type="EMBL" id="SIDB01000008">
    <property type="protein sequence ID" value="KAI3429746.1"/>
    <property type="molecule type" value="Genomic_DNA"/>
</dbReference>
<reference evidence="3" key="2">
    <citation type="submission" date="2020-11" db="EMBL/GenBank/DDBJ databases">
        <authorList>
            <person name="Cecchin M."/>
            <person name="Marcolungo L."/>
            <person name="Rossato M."/>
            <person name="Girolomoni L."/>
            <person name="Cosentino E."/>
            <person name="Cuine S."/>
            <person name="Li-Beisson Y."/>
            <person name="Delledonne M."/>
            <person name="Ballottari M."/>
        </authorList>
    </citation>
    <scope>NUCLEOTIDE SEQUENCE</scope>
    <source>
        <strain evidence="3">211/11P</strain>
        <tissue evidence="3">Whole cell</tissue>
    </source>
</reference>
<evidence type="ECO:0000256" key="1">
    <source>
        <dbReference type="SAM" id="Coils"/>
    </source>
</evidence>
<protein>
    <submittedName>
        <fullName evidence="3">Uncharacterized protein</fullName>
    </submittedName>
</protein>
<proteinExistence type="predicted"/>
<dbReference type="OrthoDB" id="79687at2759"/>
<gene>
    <name evidence="3" type="ORF">D9Q98_010061</name>
</gene>
<dbReference type="Proteomes" id="UP001055712">
    <property type="component" value="Unassembled WGS sequence"/>
</dbReference>
<feature type="region of interest" description="Disordered" evidence="2">
    <location>
        <begin position="125"/>
        <end position="144"/>
    </location>
</feature>
<evidence type="ECO:0000313" key="3">
    <source>
        <dbReference type="EMBL" id="KAI3429746.1"/>
    </source>
</evidence>
<keyword evidence="1" id="KW-0175">Coiled coil</keyword>
<feature type="coiled-coil region" evidence="1">
    <location>
        <begin position="201"/>
        <end position="242"/>
    </location>
</feature>
<comment type="caution">
    <text evidence="3">The sequence shown here is derived from an EMBL/GenBank/DDBJ whole genome shotgun (WGS) entry which is preliminary data.</text>
</comment>